<organism evidence="1 2">
    <name type="scientific">Diphasiastrum complanatum</name>
    <name type="common">Issler's clubmoss</name>
    <name type="synonym">Lycopodium complanatum</name>
    <dbReference type="NCBI Taxonomy" id="34168"/>
    <lineage>
        <taxon>Eukaryota</taxon>
        <taxon>Viridiplantae</taxon>
        <taxon>Streptophyta</taxon>
        <taxon>Embryophyta</taxon>
        <taxon>Tracheophyta</taxon>
        <taxon>Lycopodiopsida</taxon>
        <taxon>Lycopodiales</taxon>
        <taxon>Lycopodiaceae</taxon>
        <taxon>Lycopodioideae</taxon>
        <taxon>Diphasiastrum</taxon>
    </lineage>
</organism>
<name>A0ACC2B2V3_DIPCM</name>
<dbReference type="Proteomes" id="UP001162992">
    <property type="component" value="Chromosome 18"/>
</dbReference>
<evidence type="ECO:0000313" key="1">
    <source>
        <dbReference type="EMBL" id="KAJ7524108.1"/>
    </source>
</evidence>
<evidence type="ECO:0000313" key="2">
    <source>
        <dbReference type="Proteomes" id="UP001162992"/>
    </source>
</evidence>
<dbReference type="EMBL" id="CM055109">
    <property type="protein sequence ID" value="KAJ7524108.1"/>
    <property type="molecule type" value="Genomic_DNA"/>
</dbReference>
<sequence length="509" mass="57278">MLSLAVYGVTSEQLQQQQQLRLSRLAARNANAHQANATLRFYSSVSVANKCRPWSQSHKGSVRSHGGAAVQQGAYTNSLVAGGKESEAPKRSSAKIRKVTNKESQTPKSASDTTKKDAIHELKVDGDEDEDEDYDWPPLVCCFGHAIHEFVPNVKISLRQMDPDAYSQWKALQWNPPDFARAPGTVSYNVAIALARLGGRVEFMGKVGNDAFGKELVYILNTNRVQTRGVRFDPNLLTGVSEMHLTHGDKQVHMSCIQGSAEDSLQQSEINIDVLKETRLFHFTSISLLRDPTRTSLLNAMDLAKNVNASIFFDVNLPLILWNSTPETWKVIREAWEKSDIVEVTKYELELLLGEDDLAYRTLYYREAAKDDRERDAFKRRRFEYHYTPEEIAPIWHDNLKILLVTDGTWRIHYYTPNFHGSVNGTEDVIVSSFSCDRTGSGDAIVAGMLRKFQLKPDLYNDQDKLKRALRFAISAGIIAQWTPGTILGFPTENATQNLLEQICIPGLI</sequence>
<accession>A0ACC2B2V3</accession>
<reference evidence="2" key="1">
    <citation type="journal article" date="2024" name="Proc. Natl. Acad. Sci. U.S.A.">
        <title>Extraordinary preservation of gene collinearity over three hundred million years revealed in homosporous lycophytes.</title>
        <authorList>
            <person name="Li C."/>
            <person name="Wickell D."/>
            <person name="Kuo L.Y."/>
            <person name="Chen X."/>
            <person name="Nie B."/>
            <person name="Liao X."/>
            <person name="Peng D."/>
            <person name="Ji J."/>
            <person name="Jenkins J."/>
            <person name="Williams M."/>
            <person name="Shu S."/>
            <person name="Plott C."/>
            <person name="Barry K."/>
            <person name="Rajasekar S."/>
            <person name="Grimwood J."/>
            <person name="Han X."/>
            <person name="Sun S."/>
            <person name="Hou Z."/>
            <person name="He W."/>
            <person name="Dai G."/>
            <person name="Sun C."/>
            <person name="Schmutz J."/>
            <person name="Leebens-Mack J.H."/>
            <person name="Li F.W."/>
            <person name="Wang L."/>
        </authorList>
    </citation>
    <scope>NUCLEOTIDE SEQUENCE [LARGE SCALE GENOMIC DNA]</scope>
    <source>
        <strain evidence="2">cv. PW_Plant_1</strain>
    </source>
</reference>
<keyword evidence="2" id="KW-1185">Reference proteome</keyword>
<gene>
    <name evidence="1" type="ORF">O6H91_18G078000</name>
</gene>
<proteinExistence type="predicted"/>
<comment type="caution">
    <text evidence="1">The sequence shown here is derived from an EMBL/GenBank/DDBJ whole genome shotgun (WGS) entry which is preliminary data.</text>
</comment>
<protein>
    <submittedName>
        <fullName evidence="1">Uncharacterized protein</fullName>
    </submittedName>
</protein>